<dbReference type="RefSeq" id="WP_179242349.1">
    <property type="nucleotide sequence ID" value="NZ_CP058595.1"/>
</dbReference>
<evidence type="ECO:0000313" key="2">
    <source>
        <dbReference type="Proteomes" id="UP000509302"/>
    </source>
</evidence>
<accession>A0A7H9ARI0</accession>
<evidence type="ECO:0000313" key="1">
    <source>
        <dbReference type="EMBL" id="QLG46063.1"/>
    </source>
</evidence>
<gene>
    <name evidence="1" type="ORF">HYG79_12140</name>
</gene>
<protein>
    <submittedName>
        <fullName evidence="1">Uncharacterized protein</fullName>
    </submittedName>
</protein>
<organism evidence="1 2">
    <name type="scientific">Costertonia aggregata</name>
    <dbReference type="NCBI Taxonomy" id="343403"/>
    <lineage>
        <taxon>Bacteria</taxon>
        <taxon>Pseudomonadati</taxon>
        <taxon>Bacteroidota</taxon>
        <taxon>Flavobacteriia</taxon>
        <taxon>Flavobacteriales</taxon>
        <taxon>Flavobacteriaceae</taxon>
        <taxon>Costertonia</taxon>
    </lineage>
</organism>
<dbReference type="EMBL" id="CP058595">
    <property type="protein sequence ID" value="QLG46063.1"/>
    <property type="molecule type" value="Genomic_DNA"/>
</dbReference>
<keyword evidence="2" id="KW-1185">Reference proteome</keyword>
<dbReference type="AlphaFoldDB" id="A0A7H9ARI0"/>
<proteinExistence type="predicted"/>
<dbReference type="KEGG" id="cagg:HYG79_12140"/>
<sequence length="227" mass="26101">MAIISALLLGFYFGAPPVIEYIDNSDERKEQRYLRELQQKKEFERKLDSIDEVRRIEKSELFIYKNNQINDLISYLERRLPESSHITIWNVHNHGGVPKTGNDAEMSVLYTVDNVKGVNIKKEYLNYPLHSGYSELAYQMIVRGGKGFYVKDVSKNRAIYIGETKNNMDYVGTKSIYGAWIKSSSTATYYISVSFPVVDGMQYGGYGYSETLILNARNKLINLLDTE</sequence>
<dbReference type="Proteomes" id="UP000509302">
    <property type="component" value="Chromosome"/>
</dbReference>
<name>A0A7H9ARI0_9FLAO</name>
<reference evidence="1 2" key="1">
    <citation type="journal article" date="2006" name="Int. J. Syst. Evol. Microbiol.">
        <title>Costertonia aggregata gen. nov., sp. nov., a mesophilic marine bacterium of the family Flavobacteriaceae, isolated from a mature biofilm.</title>
        <authorList>
            <person name="Kwon K.K."/>
            <person name="Lee Y.K."/>
            <person name="Lee H.K."/>
        </authorList>
    </citation>
    <scope>NUCLEOTIDE SEQUENCE [LARGE SCALE GENOMIC DNA]</scope>
    <source>
        <strain evidence="1 2">KCCM 42265</strain>
    </source>
</reference>